<feature type="compositionally biased region" description="Basic and acidic residues" evidence="1">
    <location>
        <begin position="46"/>
        <end position="62"/>
    </location>
</feature>
<proteinExistence type="predicted"/>
<accession>A0A8J5LM03</accession>
<comment type="caution">
    <text evidence="2">The sequence shown here is derived from an EMBL/GenBank/DDBJ whole genome shotgun (WGS) entry which is preliminary data.</text>
</comment>
<dbReference type="AlphaFoldDB" id="A0A8J5LM03"/>
<feature type="region of interest" description="Disordered" evidence="1">
    <location>
        <begin position="1"/>
        <end position="62"/>
    </location>
</feature>
<protein>
    <submittedName>
        <fullName evidence="2">Uncharacterized protein</fullName>
    </submittedName>
</protein>
<evidence type="ECO:0000256" key="1">
    <source>
        <dbReference type="SAM" id="MobiDB-lite"/>
    </source>
</evidence>
<dbReference type="OrthoDB" id="1681423at2759"/>
<dbReference type="Proteomes" id="UP000734854">
    <property type="component" value="Unassembled WGS sequence"/>
</dbReference>
<feature type="compositionally biased region" description="Polar residues" evidence="1">
    <location>
        <begin position="1"/>
        <end position="12"/>
    </location>
</feature>
<keyword evidence="3" id="KW-1185">Reference proteome</keyword>
<dbReference type="EMBL" id="JACMSC010000002">
    <property type="protein sequence ID" value="KAG6530845.1"/>
    <property type="molecule type" value="Genomic_DNA"/>
</dbReference>
<reference evidence="2 3" key="1">
    <citation type="submission" date="2020-08" db="EMBL/GenBank/DDBJ databases">
        <title>Plant Genome Project.</title>
        <authorList>
            <person name="Zhang R.-G."/>
        </authorList>
    </citation>
    <scope>NUCLEOTIDE SEQUENCE [LARGE SCALE GENOMIC DNA]</scope>
    <source>
        <tissue evidence="2">Rhizome</tissue>
    </source>
</reference>
<organism evidence="2 3">
    <name type="scientific">Zingiber officinale</name>
    <name type="common">Ginger</name>
    <name type="synonym">Amomum zingiber</name>
    <dbReference type="NCBI Taxonomy" id="94328"/>
    <lineage>
        <taxon>Eukaryota</taxon>
        <taxon>Viridiplantae</taxon>
        <taxon>Streptophyta</taxon>
        <taxon>Embryophyta</taxon>
        <taxon>Tracheophyta</taxon>
        <taxon>Spermatophyta</taxon>
        <taxon>Magnoliopsida</taxon>
        <taxon>Liliopsida</taxon>
        <taxon>Zingiberales</taxon>
        <taxon>Zingiberaceae</taxon>
        <taxon>Zingiber</taxon>
    </lineage>
</organism>
<name>A0A8J5LM03_ZINOF</name>
<gene>
    <name evidence="2" type="ORF">ZIOFF_004606</name>
</gene>
<sequence length="740" mass="82319">MSNEMGNQNVTGIQGEEIEADTTSNVEDGFNGNGKEEIGSNFHDLPPSDDKQQILKGEEKKKGEYSTPLIDLIFSDGEEILTSNTDALKSNENADELDNSSIHMSDCAMQEEKALLIECLEIVPLVDAEKECLHREDDQNGTEELSKIEPTENGASIAVTLDDLEVGTCSIQVTQIKQEIENMSETEVENQLEFDFSSVVVSDNVMSVSELIATPVSNGMKEEEMSYESESQNKDCQPVQDIKIEGQSLFELPSSLFSSDAVMSEEIAITREATSDQHSASEADHNSVGMASRDMMNFEEKEVGRRLNLVEKEVQSVPPPSELHELRLNVAQEDQGLQKCSEEQGNPAEDSETTIERHLISTCLASECPDIYLELPNFSMPQSSVHAEPSDTEFIVIQPDNRLPELLKDLEWENAAEKLLDQSVSNSKISDSECLDIDFKVLEVIEKTTDFEQSQSVVPVSSMEVQPVVQVENGEKVLDSVVVSNTEAQEQCLHVTTRNDGINPETFGSNEEFTFEQTQNQMILMTSKIETREEVVSMQKMENEDGPKNYELETYTEEQRCSVHTSESDTGNVHEAFILQRYREITSEGTLLLKQEDLEEGSEIPAIENTNSQNGSSSSNAAQVVCVKQSEGNPSEQEVVNVMIHSNKDESETCNDHIAVERSDSRKLETPLLSFMKEEAQVMDTFEKNEDIDINLNNNEGDAGKPPCDENPTTPPRGKGKHKHRSSLFGNWICCTTATD</sequence>
<evidence type="ECO:0000313" key="3">
    <source>
        <dbReference type="Proteomes" id="UP000734854"/>
    </source>
</evidence>
<feature type="region of interest" description="Disordered" evidence="1">
    <location>
        <begin position="696"/>
        <end position="725"/>
    </location>
</feature>
<evidence type="ECO:0000313" key="2">
    <source>
        <dbReference type="EMBL" id="KAG6530845.1"/>
    </source>
</evidence>